<evidence type="ECO:0000256" key="9">
    <source>
        <dbReference type="ARBA" id="ARBA00022692"/>
    </source>
</evidence>
<dbReference type="PATRIC" id="fig|1286106.3.peg.2409"/>
<reference evidence="21 22" key="1">
    <citation type="journal article" date="2013" name="Genome Announc.">
        <title>Draft Genome Sequence of Methylophaga lonarensis MPLT, a Haloalkaliphilic (Non-Methane-Utilizing) Methylotroph.</title>
        <authorList>
            <person name="Shetty S.A."/>
            <person name="Marathe N.P."/>
            <person name="Munot H."/>
            <person name="Antony C.P."/>
            <person name="Dhotre D.P."/>
            <person name="Murrell J.C."/>
            <person name="Shouche Y.S."/>
        </authorList>
    </citation>
    <scope>NUCLEOTIDE SEQUENCE [LARGE SCALE GENOMIC DNA]</scope>
    <source>
        <strain evidence="21 22">MPL</strain>
    </source>
</reference>
<keyword evidence="17 20" id="KW-0998">Cell outer membrane</keyword>
<evidence type="ECO:0000256" key="13">
    <source>
        <dbReference type="ARBA" id="ARBA00022837"/>
    </source>
</evidence>
<dbReference type="PANTHER" id="PTHR40457">
    <property type="entry name" value="PHOSPHOLIPASE A1"/>
    <property type="match status" value="1"/>
</dbReference>
<evidence type="ECO:0000256" key="14">
    <source>
        <dbReference type="ARBA" id="ARBA00022963"/>
    </source>
</evidence>
<keyword evidence="10 19" id="KW-0479">Metal-binding</keyword>
<keyword evidence="11 20" id="KW-0732">Signal</keyword>
<feature type="active site" description="Nucleophile" evidence="18">
    <location>
        <position position="209"/>
    </location>
</feature>
<evidence type="ECO:0000256" key="7">
    <source>
        <dbReference type="ARBA" id="ARBA00021726"/>
    </source>
</evidence>
<comment type="catalytic activity">
    <reaction evidence="1 20">
        <text>a 1,2-diacyl-sn-glycero-3-phosphocholine + H2O = a 2-acyl-sn-glycero-3-phosphocholine + a fatty acid + H(+)</text>
        <dbReference type="Rhea" id="RHEA:18689"/>
        <dbReference type="ChEBI" id="CHEBI:15377"/>
        <dbReference type="ChEBI" id="CHEBI:15378"/>
        <dbReference type="ChEBI" id="CHEBI:28868"/>
        <dbReference type="ChEBI" id="CHEBI:57643"/>
        <dbReference type="ChEBI" id="CHEBI:57875"/>
        <dbReference type="EC" id="3.1.1.32"/>
    </reaction>
</comment>
<comment type="cofactor">
    <cofactor evidence="20">
        <name>Ca(2+)</name>
        <dbReference type="ChEBI" id="CHEBI:29108"/>
    </cofactor>
    <text evidence="20">Binds 1 Ca(2+) ion per monomer. In the dimeric form the Ca(2+) is bound by different amino acids with binding of each Ca(2+) shared with ligands coming from each monomer. The Ca(2+) ion may have a role in catalysis.</text>
</comment>
<dbReference type="Proteomes" id="UP000012019">
    <property type="component" value="Unassembled WGS sequence"/>
</dbReference>
<dbReference type="STRING" id="1286106.MPL1_12020"/>
<keyword evidence="8" id="KW-1134">Transmembrane beta strand</keyword>
<comment type="caution">
    <text evidence="21">The sequence shown here is derived from an EMBL/GenBank/DDBJ whole genome shotgun (WGS) entry which is preliminary data.</text>
</comment>
<dbReference type="PRINTS" id="PR01486">
    <property type="entry name" value="PHPHLIPASEA1"/>
</dbReference>
<dbReference type="EC" id="3.1.1.4" evidence="6 20"/>
<dbReference type="Gene3D" id="2.40.230.10">
    <property type="entry name" value="Phospholipase A1"/>
    <property type="match status" value="1"/>
</dbReference>
<evidence type="ECO:0000256" key="18">
    <source>
        <dbReference type="PIRSR" id="PIRSR603187-1"/>
    </source>
</evidence>
<dbReference type="GO" id="GO:0004623">
    <property type="term" value="F:phospholipase A2 activity"/>
    <property type="evidence" value="ECO:0007669"/>
    <property type="project" value="UniProtKB-EC"/>
</dbReference>
<dbReference type="RefSeq" id="WP_009727358.1">
    <property type="nucleotide sequence ID" value="NZ_APHR01000071.1"/>
</dbReference>
<evidence type="ECO:0000256" key="1">
    <source>
        <dbReference type="ARBA" id="ARBA00000111"/>
    </source>
</evidence>
<sequence>MIFRSFAAALLFISTASHAASEMDRCMMDRIVTAEDTLTVGDIRRLCALYTAPEVAADQQYEQMVETDVIAEQDSALGRRLMLEKAESRNPFVLLPHRPNYIILSNNMASANERPFELADPGRDYNFQPWETKFQISLKLPVARGLFDDRADLYFAYTNRSFWQMFNKSGSSPFRDSNHEPEAWLSFATDNEVFGFRNSMINTGINHHSNGQSGPLSRSWNRLFAEFVFERDNLYLSLKPWWRIPERSRDDDNPDIERYMGNFELGALYKMGDHSLDLMLRNNLRSNNKGAVQLGWSFPLFRNFRGYVQWFNGYGESLIDYDHRTNSLGIGIQFSDWL</sequence>
<evidence type="ECO:0000256" key="16">
    <source>
        <dbReference type="ARBA" id="ARBA00023136"/>
    </source>
</evidence>
<dbReference type="AlphaFoldDB" id="M7NY29"/>
<proteinExistence type="inferred from homology"/>
<keyword evidence="22" id="KW-1185">Reference proteome</keyword>
<feature type="binding site" description="in dimeric form" evidence="19">
    <location>
        <position position="252"/>
    </location>
    <ligand>
        <name>Ca(2+)</name>
        <dbReference type="ChEBI" id="CHEBI:29108"/>
        <label>1</label>
    </ligand>
</feature>
<comment type="function">
    <text evidence="20">Hydrolysis of phosphatidylcholine with phospholipase A2 (EC 3.1.1.4) and phospholipase A1 (EC 3.1.1.32) activities.</text>
</comment>
<dbReference type="GO" id="GO:0009279">
    <property type="term" value="C:cell outer membrane"/>
    <property type="evidence" value="ECO:0007669"/>
    <property type="project" value="UniProtKB-SubCell"/>
</dbReference>
<evidence type="ECO:0000256" key="15">
    <source>
        <dbReference type="ARBA" id="ARBA00023098"/>
    </source>
</evidence>
<evidence type="ECO:0000256" key="8">
    <source>
        <dbReference type="ARBA" id="ARBA00022452"/>
    </source>
</evidence>
<dbReference type="Pfam" id="PF02253">
    <property type="entry name" value="PLA1"/>
    <property type="match status" value="1"/>
</dbReference>
<feature type="signal peptide" evidence="20">
    <location>
        <begin position="1"/>
        <end position="19"/>
    </location>
</feature>
<evidence type="ECO:0000256" key="17">
    <source>
        <dbReference type="ARBA" id="ARBA00023237"/>
    </source>
</evidence>
<dbReference type="EMBL" id="APHR01000071">
    <property type="protein sequence ID" value="EMR12121.1"/>
    <property type="molecule type" value="Genomic_DNA"/>
</dbReference>
<dbReference type="GO" id="GO:0005509">
    <property type="term" value="F:calcium ion binding"/>
    <property type="evidence" value="ECO:0007669"/>
    <property type="project" value="TreeGrafter"/>
</dbReference>
<keyword evidence="9" id="KW-0812">Transmembrane</keyword>
<dbReference type="InterPro" id="IPR036541">
    <property type="entry name" value="PLipase_A1_sf"/>
</dbReference>
<feature type="chain" id="PRO_5019616188" description="Phospholipase A1" evidence="20">
    <location>
        <begin position="20"/>
        <end position="338"/>
    </location>
</feature>
<protein>
    <recommendedName>
        <fullName evidence="7 20">Phospholipase A1</fullName>
        <ecNumber evidence="5 20">3.1.1.32</ecNumber>
        <ecNumber evidence="6 20">3.1.1.4</ecNumber>
    </recommendedName>
    <alternativeName>
        <fullName evidence="20">Phosphatidylcholine 1-acylhydrolase</fullName>
    </alternativeName>
</protein>
<comment type="catalytic activity">
    <reaction evidence="2 20">
        <text>a 1,2-diacyl-sn-glycero-3-phosphocholine + H2O = a 1-acyl-sn-glycero-3-phosphocholine + a fatty acid + H(+)</text>
        <dbReference type="Rhea" id="RHEA:15801"/>
        <dbReference type="ChEBI" id="CHEBI:15377"/>
        <dbReference type="ChEBI" id="CHEBI:15378"/>
        <dbReference type="ChEBI" id="CHEBI:28868"/>
        <dbReference type="ChEBI" id="CHEBI:57643"/>
        <dbReference type="ChEBI" id="CHEBI:58168"/>
        <dbReference type="EC" id="3.1.1.4"/>
    </reaction>
</comment>
<feature type="binding site" description="in dimeric form" evidence="19">
    <location>
        <position position="217"/>
    </location>
    <ligand>
        <name>Ca(2+)</name>
        <dbReference type="ChEBI" id="CHEBI:29108"/>
        <label>1</label>
    </ligand>
</feature>
<comment type="subunit">
    <text evidence="4 20">Homodimer; dimerization is reversible, and the dimeric form is the active one.</text>
</comment>
<dbReference type="GO" id="GO:0016042">
    <property type="term" value="P:lipid catabolic process"/>
    <property type="evidence" value="ECO:0007669"/>
    <property type="project" value="UniProtKB-KW"/>
</dbReference>
<feature type="binding site" description="in dimeric form" evidence="19">
    <location>
        <position position="171"/>
    </location>
    <ligand>
        <name>Ca(2+)</name>
        <dbReference type="ChEBI" id="CHEBI:29108"/>
        <label>1</label>
    </ligand>
</feature>
<dbReference type="InterPro" id="IPR003187">
    <property type="entry name" value="PLipase_A1"/>
</dbReference>
<evidence type="ECO:0000256" key="4">
    <source>
        <dbReference type="ARBA" id="ARBA00011702"/>
    </source>
</evidence>
<evidence type="ECO:0000256" key="6">
    <source>
        <dbReference type="ARBA" id="ARBA00013278"/>
    </source>
</evidence>
<comment type="subcellular location">
    <subcellularLocation>
        <location evidence="20">Cell outer membrane</location>
        <topology evidence="20">Multi-pass membrane protein</topology>
    </subcellularLocation>
    <text evidence="20">One of the very few enzymes located there.</text>
</comment>
<keyword evidence="14 20" id="KW-0442">Lipid degradation</keyword>
<dbReference type="GO" id="GO:0008970">
    <property type="term" value="F:phospholipase A1 activity"/>
    <property type="evidence" value="ECO:0007669"/>
    <property type="project" value="UniProtKB-EC"/>
</dbReference>
<evidence type="ECO:0000256" key="11">
    <source>
        <dbReference type="ARBA" id="ARBA00022729"/>
    </source>
</evidence>
<feature type="active site" description="Proton acceptor" evidence="18">
    <location>
        <position position="207"/>
    </location>
</feature>
<evidence type="ECO:0000313" key="21">
    <source>
        <dbReference type="EMBL" id="EMR12121.1"/>
    </source>
</evidence>
<dbReference type="eggNOG" id="COG2829">
    <property type="taxonomic scope" value="Bacteria"/>
</dbReference>
<dbReference type="PANTHER" id="PTHR40457:SF1">
    <property type="entry name" value="PHOSPHOLIPASE A1"/>
    <property type="match status" value="1"/>
</dbReference>
<keyword evidence="12 20" id="KW-0378">Hydrolase</keyword>
<dbReference type="SUPFAM" id="SSF56931">
    <property type="entry name" value="Outer membrane phospholipase A (OMPLA)"/>
    <property type="match status" value="1"/>
</dbReference>
<evidence type="ECO:0000313" key="22">
    <source>
        <dbReference type="Proteomes" id="UP000012019"/>
    </source>
</evidence>
<evidence type="ECO:0000256" key="10">
    <source>
        <dbReference type="ARBA" id="ARBA00022723"/>
    </source>
</evidence>
<name>M7NY29_9GAMM</name>
<evidence type="ECO:0000256" key="5">
    <source>
        <dbReference type="ARBA" id="ARBA00013179"/>
    </source>
</evidence>
<keyword evidence="15 20" id="KW-0443">Lipid metabolism</keyword>
<accession>M7NY29</accession>
<organism evidence="21 22">
    <name type="scientific">Methylophaga lonarensis MPL</name>
    <dbReference type="NCBI Taxonomy" id="1286106"/>
    <lineage>
        <taxon>Bacteria</taxon>
        <taxon>Pseudomonadati</taxon>
        <taxon>Pseudomonadota</taxon>
        <taxon>Gammaproteobacteria</taxon>
        <taxon>Thiotrichales</taxon>
        <taxon>Piscirickettsiaceae</taxon>
        <taxon>Methylophaga</taxon>
    </lineage>
</organism>
<comment type="similarity">
    <text evidence="3 20">Belongs to the phospholipase A1 family.</text>
</comment>
<keyword evidence="16" id="KW-0472">Membrane</keyword>
<evidence type="ECO:0000256" key="20">
    <source>
        <dbReference type="RuleBase" id="RU366027"/>
    </source>
</evidence>
<gene>
    <name evidence="21" type="ORF">MPL1_12020</name>
</gene>
<evidence type="ECO:0000256" key="12">
    <source>
        <dbReference type="ARBA" id="ARBA00022801"/>
    </source>
</evidence>
<evidence type="ECO:0000256" key="2">
    <source>
        <dbReference type="ARBA" id="ARBA00001604"/>
    </source>
</evidence>
<dbReference type="CDD" id="cd00541">
    <property type="entry name" value="OMPLA"/>
    <property type="match status" value="1"/>
</dbReference>
<keyword evidence="13 19" id="KW-0106">Calcium</keyword>
<evidence type="ECO:0000256" key="3">
    <source>
        <dbReference type="ARBA" id="ARBA00010525"/>
    </source>
</evidence>
<dbReference type="EC" id="3.1.1.32" evidence="5 20"/>
<evidence type="ECO:0000256" key="19">
    <source>
        <dbReference type="PIRSR" id="PIRSR603187-2"/>
    </source>
</evidence>